<dbReference type="InterPro" id="IPR036259">
    <property type="entry name" value="MFS_trans_sf"/>
</dbReference>
<evidence type="ECO:0000313" key="3">
    <source>
        <dbReference type="EMBL" id="OAF63749.1"/>
    </source>
</evidence>
<proteinExistence type="predicted"/>
<dbReference type="Proteomes" id="UP000078046">
    <property type="component" value="Unassembled WGS sequence"/>
</dbReference>
<dbReference type="SUPFAM" id="SSF103473">
    <property type="entry name" value="MFS general substrate transporter"/>
    <property type="match status" value="1"/>
</dbReference>
<evidence type="ECO:0000256" key="1">
    <source>
        <dbReference type="SAM" id="Phobius"/>
    </source>
</evidence>
<evidence type="ECO:0000313" key="4">
    <source>
        <dbReference type="Proteomes" id="UP000078046"/>
    </source>
</evidence>
<sequence>MIHNVIGLSIVCFLIRVCNGGMKCLISILCSHFLGKKDSTLGLGAVSTFMSIPLLVGPIISGLVHDRFYQYDVVFSTSASFVSFAAIFMTSSLYYSKNKNVK</sequence>
<comment type="caution">
    <text evidence="3">The sequence shown here is derived from an EMBL/GenBank/DDBJ whole genome shotgun (WGS) entry which is preliminary data.</text>
</comment>
<gene>
    <name evidence="3" type="ORF">A3Q56_08543</name>
</gene>
<organism evidence="3 4">
    <name type="scientific">Intoshia linei</name>
    <dbReference type="NCBI Taxonomy" id="1819745"/>
    <lineage>
        <taxon>Eukaryota</taxon>
        <taxon>Metazoa</taxon>
        <taxon>Spiralia</taxon>
        <taxon>Lophotrochozoa</taxon>
        <taxon>Mesozoa</taxon>
        <taxon>Orthonectida</taxon>
        <taxon>Rhopaluridae</taxon>
        <taxon>Intoshia</taxon>
    </lineage>
</organism>
<feature type="signal peptide" evidence="2">
    <location>
        <begin position="1"/>
        <end position="20"/>
    </location>
</feature>
<keyword evidence="4" id="KW-1185">Reference proteome</keyword>
<keyword evidence="1" id="KW-1133">Transmembrane helix</keyword>
<protein>
    <recommendedName>
        <fullName evidence="5">Major facilitator superfamily (MFS) profile domain-containing protein</fullName>
    </recommendedName>
</protein>
<evidence type="ECO:0008006" key="5">
    <source>
        <dbReference type="Google" id="ProtNLM"/>
    </source>
</evidence>
<keyword evidence="1" id="KW-0812">Transmembrane</keyword>
<reference evidence="3 4" key="1">
    <citation type="submission" date="2016-04" db="EMBL/GenBank/DDBJ databases">
        <title>The genome of Intoshia linei affirms orthonectids as highly simplified spiralians.</title>
        <authorList>
            <person name="Mikhailov K.V."/>
            <person name="Slusarev G.S."/>
            <person name="Nikitin M.A."/>
            <person name="Logacheva M.D."/>
            <person name="Penin A."/>
            <person name="Aleoshin V."/>
            <person name="Panchin Y.V."/>
        </authorList>
    </citation>
    <scope>NUCLEOTIDE SEQUENCE [LARGE SCALE GENOMIC DNA]</scope>
    <source>
        <strain evidence="3">Intl2013</strain>
        <tissue evidence="3">Whole animal</tissue>
    </source>
</reference>
<accession>A0A177ANX4</accession>
<dbReference type="Gene3D" id="1.20.1250.20">
    <property type="entry name" value="MFS general substrate transporter like domains"/>
    <property type="match status" value="1"/>
</dbReference>
<dbReference type="EMBL" id="LWCA01002657">
    <property type="protein sequence ID" value="OAF63749.1"/>
    <property type="molecule type" value="Genomic_DNA"/>
</dbReference>
<feature type="transmembrane region" description="Helical" evidence="1">
    <location>
        <begin position="6"/>
        <end position="29"/>
    </location>
</feature>
<feature type="transmembrane region" description="Helical" evidence="1">
    <location>
        <begin position="41"/>
        <end position="61"/>
    </location>
</feature>
<feature type="transmembrane region" description="Helical" evidence="1">
    <location>
        <begin position="73"/>
        <end position="95"/>
    </location>
</feature>
<keyword evidence="2" id="KW-0732">Signal</keyword>
<dbReference type="AlphaFoldDB" id="A0A177ANX4"/>
<evidence type="ECO:0000256" key="2">
    <source>
        <dbReference type="SAM" id="SignalP"/>
    </source>
</evidence>
<keyword evidence="1" id="KW-0472">Membrane</keyword>
<feature type="chain" id="PRO_5008056632" description="Major facilitator superfamily (MFS) profile domain-containing protein" evidence="2">
    <location>
        <begin position="21"/>
        <end position="102"/>
    </location>
</feature>
<dbReference type="OrthoDB" id="6499973at2759"/>
<name>A0A177ANX4_9BILA</name>